<feature type="region of interest" description="Disordered" evidence="5">
    <location>
        <begin position="811"/>
        <end position="909"/>
    </location>
</feature>
<feature type="compositionally biased region" description="Acidic residues" evidence="5">
    <location>
        <begin position="934"/>
        <end position="947"/>
    </location>
</feature>
<feature type="region of interest" description="Disordered" evidence="5">
    <location>
        <begin position="931"/>
        <end position="952"/>
    </location>
</feature>
<dbReference type="PROSITE" id="PS00678">
    <property type="entry name" value="WD_REPEATS_1"/>
    <property type="match status" value="1"/>
</dbReference>
<evidence type="ECO:0000313" key="9">
    <source>
        <dbReference type="Proteomes" id="UP000516437"/>
    </source>
</evidence>
<dbReference type="SUPFAM" id="SSF47370">
    <property type="entry name" value="Bromodomain"/>
    <property type="match status" value="1"/>
</dbReference>
<keyword evidence="1 4" id="KW-0853">WD repeat</keyword>
<dbReference type="Gene3D" id="2.130.10.10">
    <property type="entry name" value="YVTN repeat-like/Quinoprotein amine dehydrogenase"/>
    <property type="match status" value="3"/>
</dbReference>
<feature type="compositionally biased region" description="Polar residues" evidence="5">
    <location>
        <begin position="1122"/>
        <end position="1136"/>
    </location>
</feature>
<dbReference type="PANTHER" id="PTHR16266:SF17">
    <property type="entry name" value="BRWD3"/>
    <property type="match status" value="1"/>
</dbReference>
<dbReference type="FunFam" id="2.130.10.10:FF:001133">
    <property type="entry name" value="WD40 domain-containing protein"/>
    <property type="match status" value="1"/>
</dbReference>
<feature type="repeat" description="WD" evidence="4">
    <location>
        <begin position="299"/>
        <end position="340"/>
    </location>
</feature>
<dbReference type="InterPro" id="IPR057452">
    <property type="entry name" value="BRWD/PHIP_N"/>
</dbReference>
<feature type="repeat" description="WD" evidence="4">
    <location>
        <begin position="341"/>
        <end position="376"/>
    </location>
</feature>
<evidence type="ECO:0000256" key="1">
    <source>
        <dbReference type="ARBA" id="ARBA00022574"/>
    </source>
</evidence>
<dbReference type="InterPro" id="IPR019775">
    <property type="entry name" value="WD40_repeat_CS"/>
</dbReference>
<dbReference type="PROSITE" id="PS50294">
    <property type="entry name" value="WD_REPEATS_REGION"/>
    <property type="match status" value="2"/>
</dbReference>
<dbReference type="InterPro" id="IPR036322">
    <property type="entry name" value="WD40_repeat_dom_sf"/>
</dbReference>
<keyword evidence="2" id="KW-0677">Repeat</keyword>
<keyword evidence="3" id="KW-0103">Bromodomain</keyword>
<feature type="compositionally biased region" description="Basic and acidic residues" evidence="5">
    <location>
        <begin position="1110"/>
        <end position="1121"/>
    </location>
</feature>
<dbReference type="CDD" id="cd05529">
    <property type="entry name" value="Bromo_WDR9_I_like"/>
    <property type="match status" value="1"/>
</dbReference>
<reference evidence="8 9" key="1">
    <citation type="journal article" date="2019" name="Plant Biotechnol. J.">
        <title>The red bayberry genome and genetic basis of sex determination.</title>
        <authorList>
            <person name="Jia H.M."/>
            <person name="Jia H.J."/>
            <person name="Cai Q.L."/>
            <person name="Wang Y."/>
            <person name="Zhao H.B."/>
            <person name="Yang W.F."/>
            <person name="Wang G.Y."/>
            <person name="Li Y.H."/>
            <person name="Zhan D.L."/>
            <person name="Shen Y.T."/>
            <person name="Niu Q.F."/>
            <person name="Chang L."/>
            <person name="Qiu J."/>
            <person name="Zhao L."/>
            <person name="Xie H.B."/>
            <person name="Fu W.Y."/>
            <person name="Jin J."/>
            <person name="Li X.W."/>
            <person name="Jiao Y."/>
            <person name="Zhou C.C."/>
            <person name="Tu T."/>
            <person name="Chai C.Y."/>
            <person name="Gao J.L."/>
            <person name="Fan L.J."/>
            <person name="van de Weg E."/>
            <person name="Wang J.Y."/>
            <person name="Gao Z.S."/>
        </authorList>
    </citation>
    <scope>NUCLEOTIDE SEQUENCE [LARGE SCALE GENOMIC DNA]</scope>
    <source>
        <tissue evidence="8">Leaves</tissue>
    </source>
</reference>
<dbReference type="PROSITE" id="PS50082">
    <property type="entry name" value="WD_REPEATS_2"/>
    <property type="match status" value="3"/>
</dbReference>
<feature type="region of interest" description="Disordered" evidence="5">
    <location>
        <begin position="1029"/>
        <end position="1073"/>
    </location>
</feature>
<dbReference type="FunFam" id="2.130.10.10:FF:000403">
    <property type="entry name" value="PH-interacting protein isoform X1"/>
    <property type="match status" value="1"/>
</dbReference>
<evidence type="ECO:0000256" key="4">
    <source>
        <dbReference type="PROSITE-ProRule" id="PRU00221"/>
    </source>
</evidence>
<dbReference type="GO" id="GO:0005634">
    <property type="term" value="C:nucleus"/>
    <property type="evidence" value="ECO:0007669"/>
    <property type="project" value="TreeGrafter"/>
</dbReference>
<evidence type="ECO:0000313" key="8">
    <source>
        <dbReference type="EMBL" id="KAB1215146.1"/>
    </source>
</evidence>
<dbReference type="InterPro" id="IPR052060">
    <property type="entry name" value="Bromo_WD_repeat"/>
</dbReference>
<dbReference type="GO" id="GO:0008360">
    <property type="term" value="P:regulation of cell shape"/>
    <property type="evidence" value="ECO:0007669"/>
    <property type="project" value="TreeGrafter"/>
</dbReference>
<dbReference type="Pfam" id="PF25313">
    <property type="entry name" value="BRWD_AD"/>
    <property type="match status" value="1"/>
</dbReference>
<keyword evidence="9" id="KW-1185">Reference proteome</keyword>
<organism evidence="8 9">
    <name type="scientific">Morella rubra</name>
    <name type="common">Chinese bayberry</name>
    <dbReference type="NCBI Taxonomy" id="262757"/>
    <lineage>
        <taxon>Eukaryota</taxon>
        <taxon>Viridiplantae</taxon>
        <taxon>Streptophyta</taxon>
        <taxon>Embryophyta</taxon>
        <taxon>Tracheophyta</taxon>
        <taxon>Spermatophyta</taxon>
        <taxon>Magnoliopsida</taxon>
        <taxon>eudicotyledons</taxon>
        <taxon>Gunneridae</taxon>
        <taxon>Pentapetalae</taxon>
        <taxon>rosids</taxon>
        <taxon>fabids</taxon>
        <taxon>Fagales</taxon>
        <taxon>Myricaceae</taxon>
        <taxon>Morella</taxon>
    </lineage>
</organism>
<evidence type="ECO:0000259" key="6">
    <source>
        <dbReference type="Pfam" id="PF25313"/>
    </source>
</evidence>
<dbReference type="SMART" id="SM00320">
    <property type="entry name" value="WD40"/>
    <property type="match status" value="7"/>
</dbReference>
<evidence type="ECO:0000256" key="2">
    <source>
        <dbReference type="ARBA" id="ARBA00022737"/>
    </source>
</evidence>
<dbReference type="EMBL" id="RXIC02000022">
    <property type="protein sequence ID" value="KAB1215146.1"/>
    <property type="molecule type" value="Genomic_DNA"/>
</dbReference>
<feature type="compositionally biased region" description="Basic and acidic residues" evidence="5">
    <location>
        <begin position="843"/>
        <end position="852"/>
    </location>
</feature>
<dbReference type="Pfam" id="PF25437">
    <property type="entry name" value="BRWD1_N"/>
    <property type="match status" value="1"/>
</dbReference>
<feature type="compositionally biased region" description="Basic residues" evidence="5">
    <location>
        <begin position="890"/>
        <end position="909"/>
    </location>
</feature>
<feature type="compositionally biased region" description="Basic and acidic residues" evidence="5">
    <location>
        <begin position="1156"/>
        <end position="1165"/>
    </location>
</feature>
<dbReference type="Proteomes" id="UP000516437">
    <property type="component" value="Chromosome 4"/>
</dbReference>
<dbReference type="Pfam" id="PF00400">
    <property type="entry name" value="WD40"/>
    <property type="match status" value="5"/>
</dbReference>
<dbReference type="InterPro" id="IPR057451">
    <property type="entry name" value="BRWD/PHIP_AD"/>
</dbReference>
<feature type="repeat" description="WD" evidence="4">
    <location>
        <begin position="269"/>
        <end position="298"/>
    </location>
</feature>
<evidence type="ECO:0000256" key="3">
    <source>
        <dbReference type="ARBA" id="ARBA00023117"/>
    </source>
</evidence>
<comment type="caution">
    <text evidence="8">The sequence shown here is derived from an EMBL/GenBank/DDBJ whole genome shotgun (WGS) entry which is preliminary data.</text>
</comment>
<feature type="region of interest" description="Disordered" evidence="5">
    <location>
        <begin position="1319"/>
        <end position="1377"/>
    </location>
</feature>
<evidence type="ECO:0000256" key="5">
    <source>
        <dbReference type="SAM" id="MobiDB-lite"/>
    </source>
</evidence>
<name>A0A6A1VSX4_9ROSI</name>
<dbReference type="OrthoDB" id="538223at2759"/>
<feature type="compositionally biased region" description="Low complexity" evidence="5">
    <location>
        <begin position="820"/>
        <end position="838"/>
    </location>
</feature>
<feature type="compositionally biased region" description="Polar residues" evidence="5">
    <location>
        <begin position="1036"/>
        <end position="1052"/>
    </location>
</feature>
<dbReference type="InterPro" id="IPR015943">
    <property type="entry name" value="WD40/YVTN_repeat-like_dom_sf"/>
</dbReference>
<protein>
    <submittedName>
        <fullName evidence="8">PH-interacting protein</fullName>
    </submittedName>
</protein>
<accession>A0A6A1VSX4</accession>
<dbReference type="GO" id="GO:0007010">
    <property type="term" value="P:cytoskeleton organization"/>
    <property type="evidence" value="ECO:0007669"/>
    <property type="project" value="TreeGrafter"/>
</dbReference>
<dbReference type="InterPro" id="IPR001680">
    <property type="entry name" value="WD40_rpt"/>
</dbReference>
<feature type="region of interest" description="Disordered" evidence="5">
    <location>
        <begin position="1110"/>
        <end position="1165"/>
    </location>
</feature>
<gene>
    <name evidence="8" type="ORF">CJ030_MR4G001410</name>
</gene>
<dbReference type="PANTHER" id="PTHR16266">
    <property type="entry name" value="WD REPEAT DOMAIN 9"/>
    <property type="match status" value="1"/>
</dbReference>
<feature type="compositionally biased region" description="Polar residues" evidence="5">
    <location>
        <begin position="1322"/>
        <end position="1331"/>
    </location>
</feature>
<dbReference type="FunFam" id="2.130.10.10:FF:000606">
    <property type="entry name" value="PH-interacting protein isoform X1"/>
    <property type="match status" value="1"/>
</dbReference>
<evidence type="ECO:0000259" key="7">
    <source>
        <dbReference type="Pfam" id="PF25437"/>
    </source>
</evidence>
<proteinExistence type="predicted"/>
<feature type="domain" description="BRWD/PHIP ancillary-like" evidence="6">
    <location>
        <begin position="1406"/>
        <end position="1581"/>
    </location>
</feature>
<dbReference type="CDD" id="cd00200">
    <property type="entry name" value="WD40"/>
    <property type="match status" value="1"/>
</dbReference>
<sequence>MDTWKCVSPSHAASHIMVPLNFTSKVHEKAQSKKATAGLVETDVDMDLREVYFLIMHFLSSGPCRRTFGQLCDELLEHQLLPRRYHAWFSRTGACSAGDNDDGISFPLTYSNLLERYPHIEKDHLVKLLKELIVSATSPLHHKVGRNVPNAADVPTLLGSGSFSLLDCDRNRGNKQVKPWQVYLRWPHMQADPVRGLSLREIGGGFTKHHRAPSIRSACYAIAKPSTMVQKMQNKMKLRGHRNAVYCGTVVLSESMRSCYDMQKDLSIFDRSGRYVITGSDDRLVKIWSMETAFSLASCRGHEGDITDLAVSSNNALVASASNDFVIRVWRLPDGLPISVLRGHTGAVTAIVFSPRPSAVYQLLSSSDDGTCRIWDARYSQCKPRIYMPKPSDVLNGKGCGPSSNGTSSSNGPQSHQILCCAYNANGTVFVTGSSDTFARVWSAFKSNPDDSDQPMHEMDVLSGHENDVNYVQFSGCAVASKSSTSDSLKEENIPKFKNSWFCHDNIVTCSRDGSAIIWVPRSRRSHGKVGRWTRAYHLKVPPPPLPPQPPRGGPRQRFLPTPRGVNMIVWSLDNRFVLAAIMDCRICVWNAVDGSLVHSLTGHNASSYVLDVHPFNPRIAMSAGYDGQTIVWDIWEGTPIWTYDIGRFKLVDGKFSPDGTSIVLSDDVGQIYLLNTGQGESQKDAKLDQFFLGDYRPLIRDSMGNVLDQESQLPPHRRNFQDPLCDSSMMPYPEPYQSMYQKRRLGALGIEWQPSSTKYAVGLDFGQGQDYQMLPLADLERMIEPLPEFTDAMYWEPENEVLSDDNDSEYNVAEENSSEGDQGSLSASSSSDPGCSAEDSEVEHSHRDSLRRSRRKKHIADVELMTSSGRRIKKRNLNECDGTITGNNRMKKSRTIQKVSKRKSSKAKTLRPQRIAALNALNMFSRITVTSSDGEDESGSEDDSSDSESVLDNSNIQIKSDANLLNMHQQCAKEELSSLDEFTHAAKTPELSESHPNVGNKRRLVLKFSLRDSKKHVSPEGTRLKCDIQAAPFYPSTSSPRETTQEGGTSKSHMDPVSFECSGPGDLRPRDASTELDASFNVQQENVNYINQDVELFRSNALQDLDMVRNKEPAPPDNAHKSSTSFESTPLTDHQLNADASAAPSNGNINQGDQDSSRSDKCRDKSLEVNEVADTNQSNGLKENAPLKPTKLIIRTKKKIGSPSKVNLIANVEKDSSARGEFYPENHVCMEPNLVLKVPEAVEDTGRASSLRLQDSYSDKRMTDAAYGGEKFYRAKTDSAGCDSDVEENTSALNDHHYGETDVHGSFSDAIRRTRSIKMKATSQEPNAVNHSFKLRRSRASVGPSRNAENSSMELSDQLLLGSRSTRNRSGGYKDYVSSSSSRMKSNFSLRKLSWLTLSEHEEGYRYIPQLGDEVVYLRQGHEEFIESSGFSEVSSWRSIGRNLSAVEICKVEGLDYATLPGSGDSCCKIKLRFIDPSSIGFGKALKLTLPELIDFPDFVVEKTRYDAAVRRNWTHRDKCLVWWRNPNGEGGKWWEGRILSSKPKSEDFPDSPWERYAVCYRSDPKDNHQHCPWELHDPDIPWDRPHIDDGSRDKLLSFFAKLEQTDYDGIAKLNHAAQKSEFCNRFPVPLYPELICSRLKNDYYRSLEAVKHDILIMLSNAETYFLHPELGKIRRLSDWFTRKLSRL</sequence>
<dbReference type="GO" id="GO:0006357">
    <property type="term" value="P:regulation of transcription by RNA polymerase II"/>
    <property type="evidence" value="ECO:0007669"/>
    <property type="project" value="TreeGrafter"/>
</dbReference>
<feature type="domain" description="BRWD/PHIP N-terminal" evidence="7">
    <location>
        <begin position="40"/>
        <end position="134"/>
    </location>
</feature>
<dbReference type="SUPFAM" id="SSF50978">
    <property type="entry name" value="WD40 repeat-like"/>
    <property type="match status" value="1"/>
</dbReference>
<feature type="compositionally biased region" description="Polar residues" evidence="5">
    <location>
        <begin position="1144"/>
        <end position="1153"/>
    </location>
</feature>
<dbReference type="InterPro" id="IPR036427">
    <property type="entry name" value="Bromodomain-like_sf"/>
</dbReference>